<evidence type="ECO:0008006" key="5">
    <source>
        <dbReference type="Google" id="ProtNLM"/>
    </source>
</evidence>
<feature type="region of interest" description="Disordered" evidence="1">
    <location>
        <begin position="141"/>
        <end position="160"/>
    </location>
</feature>
<reference evidence="3 4" key="1">
    <citation type="submission" date="2017-06" db="EMBL/GenBank/DDBJ databases">
        <title>Cultured bacterium strain Saccharothrix yanglingensis Hhs.015.</title>
        <authorList>
            <person name="Xia Y."/>
        </authorList>
    </citation>
    <scope>NUCLEOTIDE SEQUENCE [LARGE SCALE GENOMIC DNA]</scope>
    <source>
        <strain evidence="3 4">Hhs.015</strain>
    </source>
</reference>
<keyword evidence="2" id="KW-0812">Transmembrane</keyword>
<comment type="caution">
    <text evidence="3">The sequence shown here is derived from an EMBL/GenBank/DDBJ whole genome shotgun (WGS) entry which is preliminary data.</text>
</comment>
<evidence type="ECO:0000256" key="1">
    <source>
        <dbReference type="SAM" id="MobiDB-lite"/>
    </source>
</evidence>
<accession>A0ABU0WUQ2</accession>
<dbReference type="RefSeq" id="WP_306744677.1">
    <property type="nucleotide sequence ID" value="NZ_NSDM01000002.1"/>
</dbReference>
<feature type="transmembrane region" description="Helical" evidence="2">
    <location>
        <begin position="115"/>
        <end position="135"/>
    </location>
</feature>
<evidence type="ECO:0000256" key="2">
    <source>
        <dbReference type="SAM" id="Phobius"/>
    </source>
</evidence>
<keyword evidence="4" id="KW-1185">Reference proteome</keyword>
<evidence type="ECO:0000313" key="3">
    <source>
        <dbReference type="EMBL" id="MDQ2583567.1"/>
    </source>
</evidence>
<organism evidence="3 4">
    <name type="scientific">Saccharothrix yanglingensis</name>
    <dbReference type="NCBI Taxonomy" id="659496"/>
    <lineage>
        <taxon>Bacteria</taxon>
        <taxon>Bacillati</taxon>
        <taxon>Actinomycetota</taxon>
        <taxon>Actinomycetes</taxon>
        <taxon>Pseudonocardiales</taxon>
        <taxon>Pseudonocardiaceae</taxon>
        <taxon>Saccharothrix</taxon>
    </lineage>
</organism>
<sequence length="160" mass="17480">MERIANDLALLLLAVTPLLVLVKLVHGLTTRRATFAPRGSRRARVEPVAWLLLAAVDSHTAALWSTIAHQAEDLCGRYRPDLGDDVHLSGGYFFEFPVDVRCVWRSGETAAVTTWPLAALTGVFVLAAVAVPVIARVRRSRRHGARPTSDQSRPHGESTP</sequence>
<proteinExistence type="predicted"/>
<evidence type="ECO:0000313" key="4">
    <source>
        <dbReference type="Proteomes" id="UP001225605"/>
    </source>
</evidence>
<keyword evidence="2" id="KW-1133">Transmembrane helix</keyword>
<name>A0ABU0WUQ2_9PSEU</name>
<protein>
    <recommendedName>
        <fullName evidence="5">DUF3592 domain-containing protein</fullName>
    </recommendedName>
</protein>
<dbReference type="Proteomes" id="UP001225605">
    <property type="component" value="Unassembled WGS sequence"/>
</dbReference>
<keyword evidence="2" id="KW-0472">Membrane</keyword>
<gene>
    <name evidence="3" type="ORF">CKY47_06135</name>
</gene>
<dbReference type="EMBL" id="NSDM01000002">
    <property type="protein sequence ID" value="MDQ2583567.1"/>
    <property type="molecule type" value="Genomic_DNA"/>
</dbReference>